<evidence type="ECO:0000313" key="8">
    <source>
        <dbReference type="Proteomes" id="UP000799770"/>
    </source>
</evidence>
<keyword evidence="3 5" id="KW-0479">Metal-binding</keyword>
<dbReference type="FunFam" id="1.10.630.10:FF:000050">
    <property type="entry name" value="Cytochrome P450 monooxygenase"/>
    <property type="match status" value="1"/>
</dbReference>
<keyword evidence="4 5" id="KW-0408">Iron</keyword>
<dbReference type="GO" id="GO:0005506">
    <property type="term" value="F:iron ion binding"/>
    <property type="evidence" value="ECO:0007669"/>
    <property type="project" value="InterPro"/>
</dbReference>
<dbReference type="PROSITE" id="PS00086">
    <property type="entry name" value="CYTOCHROME_P450"/>
    <property type="match status" value="1"/>
</dbReference>
<evidence type="ECO:0000256" key="2">
    <source>
        <dbReference type="ARBA" id="ARBA00010617"/>
    </source>
</evidence>
<keyword evidence="8" id="KW-1185">Reference proteome</keyword>
<evidence type="ECO:0000256" key="6">
    <source>
        <dbReference type="RuleBase" id="RU000461"/>
    </source>
</evidence>
<gene>
    <name evidence="7" type="ORF">BDV96DRAFT_589188</name>
</gene>
<proteinExistence type="inferred from homology"/>
<dbReference type="InterPro" id="IPR002401">
    <property type="entry name" value="Cyt_P450_E_grp-I"/>
</dbReference>
<comment type="cofactor">
    <cofactor evidence="1 5">
        <name>heme</name>
        <dbReference type="ChEBI" id="CHEBI:30413"/>
    </cofactor>
</comment>
<evidence type="ECO:0000256" key="4">
    <source>
        <dbReference type="ARBA" id="ARBA00023004"/>
    </source>
</evidence>
<dbReference type="Proteomes" id="UP000799770">
    <property type="component" value="Unassembled WGS sequence"/>
</dbReference>
<dbReference type="PRINTS" id="PR00463">
    <property type="entry name" value="EP450I"/>
</dbReference>
<dbReference type="GO" id="GO:0008168">
    <property type="term" value="F:methyltransferase activity"/>
    <property type="evidence" value="ECO:0007669"/>
    <property type="project" value="UniProtKB-KW"/>
</dbReference>
<reference evidence="7" key="1">
    <citation type="journal article" date="2020" name="Stud. Mycol.">
        <title>101 Dothideomycetes genomes: a test case for predicting lifestyles and emergence of pathogens.</title>
        <authorList>
            <person name="Haridas S."/>
            <person name="Albert R."/>
            <person name="Binder M."/>
            <person name="Bloem J."/>
            <person name="Labutti K."/>
            <person name="Salamov A."/>
            <person name="Andreopoulos B."/>
            <person name="Baker S."/>
            <person name="Barry K."/>
            <person name="Bills G."/>
            <person name="Bluhm B."/>
            <person name="Cannon C."/>
            <person name="Castanera R."/>
            <person name="Culley D."/>
            <person name="Daum C."/>
            <person name="Ezra D."/>
            <person name="Gonzalez J."/>
            <person name="Henrissat B."/>
            <person name="Kuo A."/>
            <person name="Liang C."/>
            <person name="Lipzen A."/>
            <person name="Lutzoni F."/>
            <person name="Magnuson J."/>
            <person name="Mondo S."/>
            <person name="Nolan M."/>
            <person name="Ohm R."/>
            <person name="Pangilinan J."/>
            <person name="Park H.-J."/>
            <person name="Ramirez L."/>
            <person name="Alfaro M."/>
            <person name="Sun H."/>
            <person name="Tritt A."/>
            <person name="Yoshinaga Y."/>
            <person name="Zwiers L.-H."/>
            <person name="Turgeon B."/>
            <person name="Goodwin S."/>
            <person name="Spatafora J."/>
            <person name="Crous P."/>
            <person name="Grigoriev I."/>
        </authorList>
    </citation>
    <scope>NUCLEOTIDE SEQUENCE</scope>
    <source>
        <strain evidence="7">CBS 627.86</strain>
    </source>
</reference>
<comment type="similarity">
    <text evidence="2 6">Belongs to the cytochrome P450 family.</text>
</comment>
<dbReference type="CDD" id="cd11060">
    <property type="entry name" value="CYP57A1-like"/>
    <property type="match status" value="1"/>
</dbReference>
<sequence>MLLNEVLPILARYWPLVLVSSVLAFLLNNKYWKGLNKYPGHWLAGYTNWWRFWDVWGREHEWTILRLHREHGDVVRLGPNVLSFADPRAIKVIYGLNKGMVKSDFYPVQNAVSKGRRLQSLFSSTDEDYHSKYRRCVNNAFAMSSLVNYEPLVSSTLGVFLDETQKQYADSGKICSFSNWLQFFAFDVIGDLTWSKRLGFVEEHRDVDGIIAFLNKFLSYAGPVGQMPILDLFLEKNPIRMWAQRIGLSKSTFPVTVFAQKRSNERAGEIQKIKQYGLPENVSNPRGVDMLSKFAQAAHDHPEFMTDTQVLTSCVSMVFAGSETTAISLSSVFYFLLKHPRVYAKLMKELDDAVADGKIESRSDKSVSWAESQKLPYLDAVVQESFRIHPAPGNAHERIVPPQGMDILGNFVPGGTIVGCNAWVMHRRPEIFGADVDTYRPERWIEATPAQQKEMRGTMFQFGAGARTCIGKNVSLLEIYKLVPSFLRRFEIELDRPDREWKTHNAWFVRQSEFYTRFRPREASV</sequence>
<dbReference type="PANTHER" id="PTHR24305">
    <property type="entry name" value="CYTOCHROME P450"/>
    <property type="match status" value="1"/>
</dbReference>
<dbReference type="Pfam" id="PF00067">
    <property type="entry name" value="p450"/>
    <property type="match status" value="1"/>
</dbReference>
<dbReference type="InterPro" id="IPR017972">
    <property type="entry name" value="Cyt_P450_CS"/>
</dbReference>
<evidence type="ECO:0000256" key="1">
    <source>
        <dbReference type="ARBA" id="ARBA00001971"/>
    </source>
</evidence>
<evidence type="ECO:0000313" key="7">
    <source>
        <dbReference type="EMBL" id="KAF2107402.1"/>
    </source>
</evidence>
<dbReference type="AlphaFoldDB" id="A0A6A5YJQ7"/>
<dbReference type="PANTHER" id="PTHR24305:SF232">
    <property type="entry name" value="P450, PUTATIVE (EUROFUNG)-RELATED"/>
    <property type="match status" value="1"/>
</dbReference>
<evidence type="ECO:0000256" key="5">
    <source>
        <dbReference type="PIRSR" id="PIRSR602401-1"/>
    </source>
</evidence>
<keyword evidence="6" id="KW-0503">Monooxygenase</keyword>
<dbReference type="SUPFAM" id="SSF48264">
    <property type="entry name" value="Cytochrome P450"/>
    <property type="match status" value="1"/>
</dbReference>
<keyword evidence="7" id="KW-0808">Transferase</keyword>
<accession>A0A6A5YJQ7</accession>
<evidence type="ECO:0000256" key="3">
    <source>
        <dbReference type="ARBA" id="ARBA00022723"/>
    </source>
</evidence>
<dbReference type="PRINTS" id="PR00385">
    <property type="entry name" value="P450"/>
</dbReference>
<keyword evidence="6" id="KW-0560">Oxidoreductase</keyword>
<keyword evidence="7" id="KW-0489">Methyltransferase</keyword>
<name>A0A6A5YJQ7_9PLEO</name>
<keyword evidence="5 6" id="KW-0349">Heme</keyword>
<dbReference type="GO" id="GO:0032259">
    <property type="term" value="P:methylation"/>
    <property type="evidence" value="ECO:0007669"/>
    <property type="project" value="UniProtKB-KW"/>
</dbReference>
<protein>
    <submittedName>
        <fullName evidence="7">Pisatin demethylase</fullName>
    </submittedName>
</protein>
<dbReference type="InterPro" id="IPR001128">
    <property type="entry name" value="Cyt_P450"/>
</dbReference>
<dbReference type="GO" id="GO:0020037">
    <property type="term" value="F:heme binding"/>
    <property type="evidence" value="ECO:0007669"/>
    <property type="project" value="InterPro"/>
</dbReference>
<dbReference type="OrthoDB" id="3934656at2759"/>
<dbReference type="InterPro" id="IPR036396">
    <property type="entry name" value="Cyt_P450_sf"/>
</dbReference>
<dbReference type="GO" id="GO:0004497">
    <property type="term" value="F:monooxygenase activity"/>
    <property type="evidence" value="ECO:0007669"/>
    <property type="project" value="UniProtKB-KW"/>
</dbReference>
<dbReference type="EMBL" id="ML977354">
    <property type="protein sequence ID" value="KAF2107402.1"/>
    <property type="molecule type" value="Genomic_DNA"/>
</dbReference>
<feature type="binding site" description="axial binding residue" evidence="5">
    <location>
        <position position="469"/>
    </location>
    <ligand>
        <name>heme</name>
        <dbReference type="ChEBI" id="CHEBI:30413"/>
    </ligand>
    <ligandPart>
        <name>Fe</name>
        <dbReference type="ChEBI" id="CHEBI:18248"/>
    </ligandPart>
</feature>
<dbReference type="InterPro" id="IPR050121">
    <property type="entry name" value="Cytochrome_P450_monoxygenase"/>
</dbReference>
<organism evidence="7 8">
    <name type="scientific">Lophiotrema nucula</name>
    <dbReference type="NCBI Taxonomy" id="690887"/>
    <lineage>
        <taxon>Eukaryota</taxon>
        <taxon>Fungi</taxon>
        <taxon>Dikarya</taxon>
        <taxon>Ascomycota</taxon>
        <taxon>Pezizomycotina</taxon>
        <taxon>Dothideomycetes</taxon>
        <taxon>Pleosporomycetidae</taxon>
        <taxon>Pleosporales</taxon>
        <taxon>Lophiotremataceae</taxon>
        <taxon>Lophiotrema</taxon>
    </lineage>
</organism>
<dbReference type="GO" id="GO:0016705">
    <property type="term" value="F:oxidoreductase activity, acting on paired donors, with incorporation or reduction of molecular oxygen"/>
    <property type="evidence" value="ECO:0007669"/>
    <property type="project" value="InterPro"/>
</dbReference>
<dbReference type="Gene3D" id="1.10.630.10">
    <property type="entry name" value="Cytochrome P450"/>
    <property type="match status" value="1"/>
</dbReference>